<protein>
    <submittedName>
        <fullName evidence="1">Uncharacterized protein</fullName>
    </submittedName>
</protein>
<dbReference type="EMBL" id="CM046399">
    <property type="protein sequence ID" value="KAI8528886.1"/>
    <property type="molecule type" value="Genomic_DNA"/>
</dbReference>
<keyword evidence="2" id="KW-1185">Reference proteome</keyword>
<evidence type="ECO:0000313" key="2">
    <source>
        <dbReference type="Proteomes" id="UP001062846"/>
    </source>
</evidence>
<dbReference type="Proteomes" id="UP001062846">
    <property type="component" value="Chromosome 12"/>
</dbReference>
<reference evidence="1" key="1">
    <citation type="submission" date="2022-02" db="EMBL/GenBank/DDBJ databases">
        <title>Plant Genome Project.</title>
        <authorList>
            <person name="Zhang R.-G."/>
        </authorList>
    </citation>
    <scope>NUCLEOTIDE SEQUENCE</scope>
    <source>
        <strain evidence="1">AT1</strain>
    </source>
</reference>
<accession>A0ACC0LK23</accession>
<sequence>MRSRSTYRCRTTRRHGHSTDMDDGFDTLIESVLIFSQFFNWKLRNTIGHAMVPLGHSGHF</sequence>
<gene>
    <name evidence="1" type="ORF">RHMOL_Rhmol12G0182400</name>
</gene>
<proteinExistence type="predicted"/>
<name>A0ACC0LK23_RHOML</name>
<evidence type="ECO:0000313" key="1">
    <source>
        <dbReference type="EMBL" id="KAI8528886.1"/>
    </source>
</evidence>
<organism evidence="1 2">
    <name type="scientific">Rhododendron molle</name>
    <name type="common">Chinese azalea</name>
    <name type="synonym">Azalea mollis</name>
    <dbReference type="NCBI Taxonomy" id="49168"/>
    <lineage>
        <taxon>Eukaryota</taxon>
        <taxon>Viridiplantae</taxon>
        <taxon>Streptophyta</taxon>
        <taxon>Embryophyta</taxon>
        <taxon>Tracheophyta</taxon>
        <taxon>Spermatophyta</taxon>
        <taxon>Magnoliopsida</taxon>
        <taxon>eudicotyledons</taxon>
        <taxon>Gunneridae</taxon>
        <taxon>Pentapetalae</taxon>
        <taxon>asterids</taxon>
        <taxon>Ericales</taxon>
        <taxon>Ericaceae</taxon>
        <taxon>Ericoideae</taxon>
        <taxon>Rhodoreae</taxon>
        <taxon>Rhododendron</taxon>
    </lineage>
</organism>
<comment type="caution">
    <text evidence="1">The sequence shown here is derived from an EMBL/GenBank/DDBJ whole genome shotgun (WGS) entry which is preliminary data.</text>
</comment>